<evidence type="ECO:0000313" key="2">
    <source>
        <dbReference type="EMBL" id="CAD7252349.1"/>
    </source>
</evidence>
<feature type="compositionally biased region" description="Polar residues" evidence="1">
    <location>
        <begin position="118"/>
        <end position="129"/>
    </location>
</feature>
<dbReference type="EMBL" id="LR903851">
    <property type="protein sequence ID" value="CAD7252349.1"/>
    <property type="molecule type" value="Genomic_DNA"/>
</dbReference>
<evidence type="ECO:0000313" key="3">
    <source>
        <dbReference type="Proteomes" id="UP000677054"/>
    </source>
</evidence>
<name>A0A7R9FRT7_9CRUS</name>
<accession>A0A7R9FRT7</accession>
<dbReference type="EMBL" id="CAJPEV010004334">
    <property type="protein sequence ID" value="CAG0901619.1"/>
    <property type="molecule type" value="Genomic_DNA"/>
</dbReference>
<gene>
    <name evidence="2" type="ORF">DSTB1V02_LOCUS12107</name>
</gene>
<proteinExistence type="predicted"/>
<dbReference type="AlphaFoldDB" id="A0A7R9FRT7"/>
<feature type="region of interest" description="Disordered" evidence="1">
    <location>
        <begin position="82"/>
        <end position="129"/>
    </location>
</feature>
<sequence>MSHRTKKEERTCNNRFHQAMKLLLIVGIASERSSSVHMPSHLPLAGMEGEYWRDVGPVRKPHQLTKPLEPVFLSRLETPISPAPLPSFQSDRAAADLEQHGAEEPQHPLGLPVGAVWPTSSGSLASGHE</sequence>
<keyword evidence="3" id="KW-1185">Reference proteome</keyword>
<organism evidence="2">
    <name type="scientific">Darwinula stevensoni</name>
    <dbReference type="NCBI Taxonomy" id="69355"/>
    <lineage>
        <taxon>Eukaryota</taxon>
        <taxon>Metazoa</taxon>
        <taxon>Ecdysozoa</taxon>
        <taxon>Arthropoda</taxon>
        <taxon>Crustacea</taxon>
        <taxon>Oligostraca</taxon>
        <taxon>Ostracoda</taxon>
        <taxon>Podocopa</taxon>
        <taxon>Podocopida</taxon>
        <taxon>Darwinulocopina</taxon>
        <taxon>Darwinuloidea</taxon>
        <taxon>Darwinulidae</taxon>
        <taxon>Darwinula</taxon>
    </lineage>
</organism>
<reference evidence="2" key="1">
    <citation type="submission" date="2020-11" db="EMBL/GenBank/DDBJ databases">
        <authorList>
            <person name="Tran Van P."/>
        </authorList>
    </citation>
    <scope>NUCLEOTIDE SEQUENCE</scope>
</reference>
<feature type="compositionally biased region" description="Basic and acidic residues" evidence="1">
    <location>
        <begin position="93"/>
        <end position="106"/>
    </location>
</feature>
<protein>
    <submittedName>
        <fullName evidence="2">Uncharacterized protein</fullName>
    </submittedName>
</protein>
<dbReference type="Proteomes" id="UP000677054">
    <property type="component" value="Unassembled WGS sequence"/>
</dbReference>
<evidence type="ECO:0000256" key="1">
    <source>
        <dbReference type="SAM" id="MobiDB-lite"/>
    </source>
</evidence>